<keyword evidence="2 4" id="KW-0863">Zinc-finger</keyword>
<gene>
    <name evidence="8" type="ORF">WJX81_007268</name>
</gene>
<name>A0AAW1RUL5_9CHLO</name>
<dbReference type="InterPro" id="IPR013083">
    <property type="entry name" value="Znf_RING/FYVE/PHD"/>
</dbReference>
<feature type="transmembrane region" description="Helical" evidence="6">
    <location>
        <begin position="362"/>
        <end position="383"/>
    </location>
</feature>
<feature type="transmembrane region" description="Helical" evidence="6">
    <location>
        <begin position="488"/>
        <end position="505"/>
    </location>
</feature>
<dbReference type="SMART" id="SM00184">
    <property type="entry name" value="RING"/>
    <property type="match status" value="1"/>
</dbReference>
<evidence type="ECO:0000256" key="6">
    <source>
        <dbReference type="SAM" id="Phobius"/>
    </source>
</evidence>
<keyword evidence="3" id="KW-0862">Zinc</keyword>
<evidence type="ECO:0000256" key="1">
    <source>
        <dbReference type="ARBA" id="ARBA00022723"/>
    </source>
</evidence>
<evidence type="ECO:0000313" key="8">
    <source>
        <dbReference type="EMBL" id="KAK9837335.1"/>
    </source>
</evidence>
<feature type="transmembrane region" description="Helical" evidence="6">
    <location>
        <begin position="681"/>
        <end position="700"/>
    </location>
</feature>
<dbReference type="PANTHER" id="PTHR13146:SF0">
    <property type="entry name" value="SOLUTE CARRIER FAMILY 35 MEMBER F6"/>
    <property type="match status" value="1"/>
</dbReference>
<dbReference type="AlphaFoldDB" id="A0AAW1RUL5"/>
<feature type="transmembrane region" description="Helical" evidence="6">
    <location>
        <begin position="235"/>
        <end position="252"/>
    </location>
</feature>
<dbReference type="InterPro" id="IPR001841">
    <property type="entry name" value="Znf_RING"/>
</dbReference>
<keyword evidence="9" id="KW-1185">Reference proteome</keyword>
<dbReference type="InterPro" id="IPR037185">
    <property type="entry name" value="EmrE-like"/>
</dbReference>
<reference evidence="8 9" key="1">
    <citation type="journal article" date="2024" name="Nat. Commun.">
        <title>Phylogenomics reveals the evolutionary origins of lichenization in chlorophyte algae.</title>
        <authorList>
            <person name="Puginier C."/>
            <person name="Libourel C."/>
            <person name="Otte J."/>
            <person name="Skaloud P."/>
            <person name="Haon M."/>
            <person name="Grisel S."/>
            <person name="Petersen M."/>
            <person name="Berrin J.G."/>
            <person name="Delaux P.M."/>
            <person name="Dal Grande F."/>
            <person name="Keller J."/>
        </authorList>
    </citation>
    <scope>NUCLEOTIDE SEQUENCE [LARGE SCALE GENOMIC DNA]</scope>
    <source>
        <strain evidence="8 9">SAG 245.80</strain>
    </source>
</reference>
<feature type="transmembrane region" description="Helical" evidence="6">
    <location>
        <begin position="601"/>
        <end position="626"/>
    </location>
</feature>
<comment type="caution">
    <text evidence="8">The sequence shown here is derived from an EMBL/GenBank/DDBJ whole genome shotgun (WGS) entry which is preliminary data.</text>
</comment>
<dbReference type="SUPFAM" id="SSF103481">
    <property type="entry name" value="Multidrug resistance efflux transporter EmrE"/>
    <property type="match status" value="1"/>
</dbReference>
<evidence type="ECO:0000256" key="3">
    <source>
        <dbReference type="ARBA" id="ARBA00022833"/>
    </source>
</evidence>
<keyword evidence="6" id="KW-0472">Membrane</keyword>
<keyword evidence="6" id="KW-1133">Transmembrane helix</keyword>
<dbReference type="GO" id="GO:0016020">
    <property type="term" value="C:membrane"/>
    <property type="evidence" value="ECO:0007669"/>
    <property type="project" value="TreeGrafter"/>
</dbReference>
<feature type="region of interest" description="Disordered" evidence="5">
    <location>
        <begin position="754"/>
        <end position="785"/>
    </location>
</feature>
<feature type="transmembrane region" description="Helical" evidence="6">
    <location>
        <begin position="646"/>
        <end position="669"/>
    </location>
</feature>
<feature type="transmembrane region" description="Helical" evidence="6">
    <location>
        <begin position="460"/>
        <end position="482"/>
    </location>
</feature>
<dbReference type="Proteomes" id="UP001445335">
    <property type="component" value="Unassembled WGS sequence"/>
</dbReference>
<evidence type="ECO:0000256" key="2">
    <source>
        <dbReference type="ARBA" id="ARBA00022771"/>
    </source>
</evidence>
<keyword evidence="1" id="KW-0479">Metal-binding</keyword>
<dbReference type="GO" id="GO:0008270">
    <property type="term" value="F:zinc ion binding"/>
    <property type="evidence" value="ECO:0007669"/>
    <property type="project" value="UniProtKB-KW"/>
</dbReference>
<dbReference type="CDD" id="cd16532">
    <property type="entry name" value="RING-HC_RNFT1-like"/>
    <property type="match status" value="1"/>
</dbReference>
<dbReference type="PROSITE" id="PS00518">
    <property type="entry name" value="ZF_RING_1"/>
    <property type="match status" value="1"/>
</dbReference>
<sequence>MRSVHSFSGGSAPAGEERRVDEGVSEAHALGSGEAGGDAASADEEETTAAAAERHRLSAATGVDLQALAVWVEKSCPFLVVLLFVFVQKHVVGIAIFAWLTATLAKANEAMRRQVALKAERSRAACIGLAVAGLAHLPLVLGVWLPQHQLWRSLVLSPQQSVTSVWECLFRVTVVDAVVRLAGVGAKALVLVAARAVPEERCRRRGQVLTLMEHAVLLYRALLPTPAWVRYFEGAGLGSVLTACYTGLYLVLKCPMVYERVGGLAASARAVLRRSAVYGALVPPGDPCLLESGSACSICQDPMVNPIKLRCNHIFCDACISEWLTRERTCPMCRAVIRPPGVHAFDDGATSLYPQGVEGRAMGLKVAILALCMLFTGSINTIATKYQDITVTGHNAATGEVLTFKHPAVQSAFMFLGEFLCLIPFAATVWSDQRAAAMSGQLLGFHGETNDHKLRTLLSFLVPTLCDACATTLLNIGLFYTYASVFQMLRGTLVVFAGALTIVLLKRQLHVHHYFGITLITAGAALVGASSILYDNTAGAEAQDCAGGLQRLLRLGAGASGDDPGARNPLLGDILVVVAQVAAATQFIVEEKYLAHYRVPALLAVGLEGFWGLLISVAALPLLGVVRGPDGLPLDSLPQALREIAASRSLQATTAASVVSIAFFNFFGVSVTKRLSGAARCTIDACRTLFIWMFSLYVGWEVFHPLQVLGFAVILVGTSLYNEIIRSCLPASLTSAGSRPDLEAALLNGTAGVSSDAAARGPTSAVPTGRPPRGGPGRGPMARPRSIGASMYTLARSMRLFPTALSPHSLASPSVALGYGADAGEESEGMAGSFTGPSDGGYASLPHMRPCVQERESLASVAQRLSAAADETQRGGSGGQTRSAAEATGSLF</sequence>
<dbReference type="Pfam" id="PF13639">
    <property type="entry name" value="zf-RING_2"/>
    <property type="match status" value="1"/>
</dbReference>
<dbReference type="PROSITE" id="PS50089">
    <property type="entry name" value="ZF_RING_2"/>
    <property type="match status" value="1"/>
</dbReference>
<dbReference type="Gene3D" id="3.30.40.10">
    <property type="entry name" value="Zinc/RING finger domain, C3HC4 (zinc finger)"/>
    <property type="match status" value="1"/>
</dbReference>
<organism evidence="8 9">
    <name type="scientific">Elliptochloris bilobata</name>
    <dbReference type="NCBI Taxonomy" id="381761"/>
    <lineage>
        <taxon>Eukaryota</taxon>
        <taxon>Viridiplantae</taxon>
        <taxon>Chlorophyta</taxon>
        <taxon>core chlorophytes</taxon>
        <taxon>Trebouxiophyceae</taxon>
        <taxon>Trebouxiophyceae incertae sedis</taxon>
        <taxon>Elliptochloris clade</taxon>
        <taxon>Elliptochloris</taxon>
    </lineage>
</organism>
<accession>A0AAW1RUL5</accession>
<feature type="transmembrane region" description="Helical" evidence="6">
    <location>
        <begin position="412"/>
        <end position="430"/>
    </location>
</feature>
<feature type="transmembrane region" description="Helical" evidence="6">
    <location>
        <begin position="124"/>
        <end position="145"/>
    </location>
</feature>
<feature type="transmembrane region" description="Helical" evidence="6">
    <location>
        <begin position="570"/>
        <end position="589"/>
    </location>
</feature>
<feature type="transmembrane region" description="Helical" evidence="6">
    <location>
        <begin position="78"/>
        <end position="104"/>
    </location>
</feature>
<protein>
    <recommendedName>
        <fullName evidence="7">RING-type domain-containing protein</fullName>
    </recommendedName>
</protein>
<keyword evidence="6" id="KW-0812">Transmembrane</keyword>
<dbReference type="PANTHER" id="PTHR13146">
    <property type="match status" value="1"/>
</dbReference>
<dbReference type="SUPFAM" id="SSF57850">
    <property type="entry name" value="RING/U-box"/>
    <property type="match status" value="1"/>
</dbReference>
<feature type="region of interest" description="Disordered" evidence="5">
    <location>
        <begin position="1"/>
        <end position="47"/>
    </location>
</feature>
<feature type="transmembrane region" description="Helical" evidence="6">
    <location>
        <begin position="514"/>
        <end position="534"/>
    </location>
</feature>
<dbReference type="EMBL" id="JALJOU010000022">
    <property type="protein sequence ID" value="KAK9837335.1"/>
    <property type="molecule type" value="Genomic_DNA"/>
</dbReference>
<feature type="domain" description="RING-type" evidence="7">
    <location>
        <begin position="296"/>
        <end position="334"/>
    </location>
</feature>
<proteinExistence type="predicted"/>
<dbReference type="InterPro" id="IPR017907">
    <property type="entry name" value="Znf_RING_CS"/>
</dbReference>
<evidence type="ECO:0000256" key="5">
    <source>
        <dbReference type="SAM" id="MobiDB-lite"/>
    </source>
</evidence>
<evidence type="ECO:0000256" key="4">
    <source>
        <dbReference type="PROSITE-ProRule" id="PRU00175"/>
    </source>
</evidence>
<feature type="region of interest" description="Disordered" evidence="5">
    <location>
        <begin position="826"/>
        <end position="892"/>
    </location>
</feature>
<evidence type="ECO:0000259" key="7">
    <source>
        <dbReference type="PROSITE" id="PS50089"/>
    </source>
</evidence>
<evidence type="ECO:0000313" key="9">
    <source>
        <dbReference type="Proteomes" id="UP001445335"/>
    </source>
</evidence>